<evidence type="ECO:0000259" key="1">
    <source>
        <dbReference type="Pfam" id="PF13229"/>
    </source>
</evidence>
<dbReference type="InterPro" id="IPR012334">
    <property type="entry name" value="Pectin_lyas_fold"/>
</dbReference>
<accession>A0AAE4FQ06</accession>
<dbReference type="Pfam" id="PF13229">
    <property type="entry name" value="Beta_helix"/>
    <property type="match status" value="1"/>
</dbReference>
<proteinExistence type="predicted"/>
<dbReference type="SUPFAM" id="SSF51126">
    <property type="entry name" value="Pectin lyase-like"/>
    <property type="match status" value="1"/>
</dbReference>
<keyword evidence="3" id="KW-1185">Reference proteome</keyword>
<feature type="domain" description="Right handed beta helix" evidence="1">
    <location>
        <begin position="234"/>
        <end position="380"/>
    </location>
</feature>
<dbReference type="Gene3D" id="2.160.20.10">
    <property type="entry name" value="Single-stranded right-handed beta-helix, Pectin lyase-like"/>
    <property type="match status" value="1"/>
</dbReference>
<dbReference type="AlphaFoldDB" id="A0AAE4FQ06"/>
<dbReference type="RefSeq" id="WP_322877289.1">
    <property type="nucleotide sequence ID" value="NZ_JAVMIP010000002.1"/>
</dbReference>
<name>A0AAE4FQ06_9CYAN</name>
<gene>
    <name evidence="2" type="ORF">RIF25_04175</name>
</gene>
<sequence>MAKVKGGLGWLGPLLLGLCLWAWGSSVGLTQESAVIFHIDPDSDLQAQFNQAATIQHQGQSVQLRFAPGIYRQTATFQSQPNPTFKHLPPVILRAEKLGTVIFTGADLWDSWQPTPSPGIYQHPWPVQWGFSGNPWASYDIDLPLLMQRGELAWVNEHRLQPVLTYPELQPGTFQVDDEQGNIYLAPPADLDWPSARVKISTRRNGLTLDQAENITLQNLIFEKYGGTFTGALTIGRSRNITVDHCQFYDNNWTGLNINESQGMTITNVISADNGMRGLGGAFISDLTIKNVESRGNNWRGHLTGYYDWDAGEKYFYLRRATFTNYRAIDNYAAGLWLDSDYQNIIVDHSQFRGNAVTGLFIEAGPGPITIKNSIITQNYSIAPNYLQTPGLFGWAAENVTLENNIIAGNLGAQIGVRDLYVRNIEIPEEQKTVTFVSRNWRLQNNWLMATQAQESLISTLNAEPFLTTIQSDGNHWFSYEEKSFRIQGQALTFPEWQDQTQQDQKSRFFSLDGPG</sequence>
<dbReference type="EMBL" id="JAVMIP010000002">
    <property type="protein sequence ID" value="MDS3860000.1"/>
    <property type="molecule type" value="Genomic_DNA"/>
</dbReference>
<evidence type="ECO:0000313" key="2">
    <source>
        <dbReference type="EMBL" id="MDS3860000.1"/>
    </source>
</evidence>
<dbReference type="PANTHER" id="PTHR36453:SF1">
    <property type="entry name" value="RIGHT HANDED BETA HELIX DOMAIN-CONTAINING PROTEIN"/>
    <property type="match status" value="1"/>
</dbReference>
<dbReference type="Proteomes" id="UP001268256">
    <property type="component" value="Unassembled WGS sequence"/>
</dbReference>
<dbReference type="InterPro" id="IPR006626">
    <property type="entry name" value="PbH1"/>
</dbReference>
<dbReference type="InterPro" id="IPR011050">
    <property type="entry name" value="Pectin_lyase_fold/virulence"/>
</dbReference>
<protein>
    <submittedName>
        <fullName evidence="2">Right-handed parallel beta-helix repeat-containing protein</fullName>
    </submittedName>
</protein>
<dbReference type="InterPro" id="IPR039448">
    <property type="entry name" value="Beta_helix"/>
</dbReference>
<dbReference type="SMART" id="SM00710">
    <property type="entry name" value="PbH1"/>
    <property type="match status" value="6"/>
</dbReference>
<reference evidence="3" key="1">
    <citation type="submission" date="2023-07" db="EMBL/GenBank/DDBJ databases">
        <authorList>
            <person name="Luz R."/>
            <person name="Cordeiro R."/>
            <person name="Fonseca A."/>
            <person name="Goncalves V."/>
        </authorList>
    </citation>
    <scope>NUCLEOTIDE SEQUENCE [LARGE SCALE GENOMIC DNA]</scope>
    <source>
        <strain evidence="3">BACA0444</strain>
    </source>
</reference>
<organism evidence="2 3">
    <name type="scientific">Pseudocalidococcus azoricus BACA0444</name>
    <dbReference type="NCBI Taxonomy" id="2918990"/>
    <lineage>
        <taxon>Bacteria</taxon>
        <taxon>Bacillati</taxon>
        <taxon>Cyanobacteriota</taxon>
        <taxon>Cyanophyceae</taxon>
        <taxon>Acaryochloridales</taxon>
        <taxon>Thermosynechococcaceae</taxon>
        <taxon>Pseudocalidococcus</taxon>
        <taxon>Pseudocalidococcus azoricus</taxon>
    </lineage>
</organism>
<dbReference type="PANTHER" id="PTHR36453">
    <property type="entry name" value="SECRETED PROTEIN-RELATED"/>
    <property type="match status" value="1"/>
</dbReference>
<evidence type="ECO:0000313" key="3">
    <source>
        <dbReference type="Proteomes" id="UP001268256"/>
    </source>
</evidence>
<comment type="caution">
    <text evidence="2">The sequence shown here is derived from an EMBL/GenBank/DDBJ whole genome shotgun (WGS) entry which is preliminary data.</text>
</comment>